<reference evidence="1 2" key="1">
    <citation type="journal article" date="2007" name="Nature">
        <title>Evolution of genes and genomes on the Drosophila phylogeny.</title>
        <authorList>
            <consortium name="Drosophila 12 Genomes Consortium"/>
            <person name="Clark A.G."/>
            <person name="Eisen M.B."/>
            <person name="Smith D.R."/>
            <person name="Bergman C.M."/>
            <person name="Oliver B."/>
            <person name="Markow T.A."/>
            <person name="Kaufman T.C."/>
            <person name="Kellis M."/>
            <person name="Gelbart W."/>
            <person name="Iyer V.N."/>
            <person name="Pollard D.A."/>
            <person name="Sackton T.B."/>
            <person name="Larracuente A.M."/>
            <person name="Singh N.D."/>
            <person name="Abad J.P."/>
            <person name="Abt D.N."/>
            <person name="Adryan B."/>
            <person name="Aguade M."/>
            <person name="Akashi H."/>
            <person name="Anderson W.W."/>
            <person name="Aquadro C.F."/>
            <person name="Ardell D.H."/>
            <person name="Arguello R."/>
            <person name="Artieri C.G."/>
            <person name="Barbash D.A."/>
            <person name="Barker D."/>
            <person name="Barsanti P."/>
            <person name="Batterham P."/>
            <person name="Batzoglou S."/>
            <person name="Begun D."/>
            <person name="Bhutkar A."/>
            <person name="Blanco E."/>
            <person name="Bosak S.A."/>
            <person name="Bradley R.K."/>
            <person name="Brand A.D."/>
            <person name="Brent M.R."/>
            <person name="Brooks A.N."/>
            <person name="Brown R.H."/>
            <person name="Butlin R.K."/>
            <person name="Caggese C."/>
            <person name="Calvi B.R."/>
            <person name="Bernardo de Carvalho A."/>
            <person name="Caspi A."/>
            <person name="Castrezana S."/>
            <person name="Celniker S.E."/>
            <person name="Chang J.L."/>
            <person name="Chapple C."/>
            <person name="Chatterji S."/>
            <person name="Chinwalla A."/>
            <person name="Civetta A."/>
            <person name="Clifton S.W."/>
            <person name="Comeron J.M."/>
            <person name="Costello J.C."/>
            <person name="Coyne J.A."/>
            <person name="Daub J."/>
            <person name="David R.G."/>
            <person name="Delcher A.L."/>
            <person name="Delehaunty K."/>
            <person name="Do C.B."/>
            <person name="Ebling H."/>
            <person name="Edwards K."/>
            <person name="Eickbush T."/>
            <person name="Evans J.D."/>
            <person name="Filipski A."/>
            <person name="Findeiss S."/>
            <person name="Freyhult E."/>
            <person name="Fulton L."/>
            <person name="Fulton R."/>
            <person name="Garcia A.C."/>
            <person name="Gardiner A."/>
            <person name="Garfield D.A."/>
            <person name="Garvin B.E."/>
            <person name="Gibson G."/>
            <person name="Gilbert D."/>
            <person name="Gnerre S."/>
            <person name="Godfrey J."/>
            <person name="Good R."/>
            <person name="Gotea V."/>
            <person name="Gravely B."/>
            <person name="Greenberg A.J."/>
            <person name="Griffiths-Jones S."/>
            <person name="Gross S."/>
            <person name="Guigo R."/>
            <person name="Gustafson E.A."/>
            <person name="Haerty W."/>
            <person name="Hahn M.W."/>
            <person name="Halligan D.L."/>
            <person name="Halpern A.L."/>
            <person name="Halter G.M."/>
            <person name="Han M.V."/>
            <person name="Heger A."/>
            <person name="Hillier L."/>
            <person name="Hinrichs A.S."/>
            <person name="Holmes I."/>
            <person name="Hoskins R.A."/>
            <person name="Hubisz M.J."/>
            <person name="Hultmark D."/>
            <person name="Huntley M.A."/>
            <person name="Jaffe D.B."/>
            <person name="Jagadeeshan S."/>
            <person name="Jeck W.R."/>
            <person name="Johnson J."/>
            <person name="Jones C.D."/>
            <person name="Jordan W.C."/>
            <person name="Karpen G.H."/>
            <person name="Kataoka E."/>
            <person name="Keightley P.D."/>
            <person name="Kheradpour P."/>
            <person name="Kirkness E.F."/>
            <person name="Koerich L.B."/>
            <person name="Kristiansen K."/>
            <person name="Kudrna D."/>
            <person name="Kulathinal R.J."/>
            <person name="Kumar S."/>
            <person name="Kwok R."/>
            <person name="Lander E."/>
            <person name="Langley C.H."/>
            <person name="Lapoint R."/>
            <person name="Lazzaro B.P."/>
            <person name="Lee S.J."/>
            <person name="Levesque L."/>
            <person name="Li R."/>
            <person name="Lin C.F."/>
            <person name="Lin M.F."/>
            <person name="Lindblad-Toh K."/>
            <person name="Llopart A."/>
            <person name="Long M."/>
            <person name="Low L."/>
            <person name="Lozovsky E."/>
            <person name="Lu J."/>
            <person name="Luo M."/>
            <person name="Machado C.A."/>
            <person name="Makalowski W."/>
            <person name="Marzo M."/>
            <person name="Matsuda M."/>
            <person name="Matzkin L."/>
            <person name="McAllister B."/>
            <person name="McBride C.S."/>
            <person name="McKernan B."/>
            <person name="McKernan K."/>
            <person name="Mendez-Lago M."/>
            <person name="Minx P."/>
            <person name="Mollenhauer M.U."/>
            <person name="Montooth K."/>
            <person name="Mount S.M."/>
            <person name="Mu X."/>
            <person name="Myers E."/>
            <person name="Negre B."/>
            <person name="Newfeld S."/>
            <person name="Nielsen R."/>
            <person name="Noor M.A."/>
            <person name="O'Grady P."/>
            <person name="Pachter L."/>
            <person name="Papaceit M."/>
            <person name="Parisi M.J."/>
            <person name="Parisi M."/>
            <person name="Parts L."/>
            <person name="Pedersen J.S."/>
            <person name="Pesole G."/>
            <person name="Phillippy A.M."/>
            <person name="Ponting C.P."/>
            <person name="Pop M."/>
            <person name="Porcelli D."/>
            <person name="Powell J.R."/>
            <person name="Prohaska S."/>
            <person name="Pruitt K."/>
            <person name="Puig M."/>
            <person name="Quesneville H."/>
            <person name="Ram K.R."/>
            <person name="Rand D."/>
            <person name="Rasmussen M.D."/>
            <person name="Reed L.K."/>
            <person name="Reenan R."/>
            <person name="Reily A."/>
            <person name="Remington K.A."/>
            <person name="Rieger T.T."/>
            <person name="Ritchie M.G."/>
            <person name="Robin C."/>
            <person name="Rogers Y.H."/>
            <person name="Rohde C."/>
            <person name="Rozas J."/>
            <person name="Rubenfield M.J."/>
            <person name="Ruiz A."/>
            <person name="Russo S."/>
            <person name="Salzberg S.L."/>
            <person name="Sanchez-Gracia A."/>
            <person name="Saranga D.J."/>
            <person name="Sato H."/>
            <person name="Schaeffer S.W."/>
            <person name="Schatz M.C."/>
            <person name="Schlenke T."/>
            <person name="Schwartz R."/>
            <person name="Segarra C."/>
            <person name="Singh R.S."/>
            <person name="Sirot L."/>
            <person name="Sirota M."/>
            <person name="Sisneros N.B."/>
            <person name="Smith C.D."/>
            <person name="Smith T.F."/>
            <person name="Spieth J."/>
            <person name="Stage D.E."/>
            <person name="Stark A."/>
            <person name="Stephan W."/>
            <person name="Strausberg R.L."/>
            <person name="Strempel S."/>
            <person name="Sturgill D."/>
            <person name="Sutton G."/>
            <person name="Sutton G.G."/>
            <person name="Tao W."/>
            <person name="Teichmann S."/>
            <person name="Tobari Y.N."/>
            <person name="Tomimura Y."/>
            <person name="Tsolas J.M."/>
            <person name="Valente V.L."/>
            <person name="Venter E."/>
            <person name="Venter J.C."/>
            <person name="Vicario S."/>
            <person name="Vieira F.G."/>
            <person name="Vilella A.J."/>
            <person name="Villasante A."/>
            <person name="Walenz B."/>
            <person name="Wang J."/>
            <person name="Wasserman M."/>
            <person name="Watts T."/>
            <person name="Wilson D."/>
            <person name="Wilson R.K."/>
            <person name="Wing R.A."/>
            <person name="Wolfner M.F."/>
            <person name="Wong A."/>
            <person name="Wong G.K."/>
            <person name="Wu C.I."/>
            <person name="Wu G."/>
            <person name="Yamamoto D."/>
            <person name="Yang H.P."/>
            <person name="Yang S.P."/>
            <person name="Yorke J.A."/>
            <person name="Yoshida K."/>
            <person name="Zdobnov E."/>
            <person name="Zhang P."/>
            <person name="Zhang Y."/>
            <person name="Zimin A.V."/>
            <person name="Baldwin J."/>
            <person name="Abdouelleil A."/>
            <person name="Abdulkadir J."/>
            <person name="Abebe A."/>
            <person name="Abera B."/>
            <person name="Abreu J."/>
            <person name="Acer S.C."/>
            <person name="Aftuck L."/>
            <person name="Alexander A."/>
            <person name="An P."/>
            <person name="Anderson E."/>
            <person name="Anderson S."/>
            <person name="Arachi H."/>
            <person name="Azer M."/>
            <person name="Bachantsang P."/>
            <person name="Barry A."/>
            <person name="Bayul T."/>
            <person name="Berlin A."/>
            <person name="Bessette D."/>
            <person name="Bloom T."/>
            <person name="Blye J."/>
            <person name="Boguslavskiy L."/>
            <person name="Bonnet C."/>
            <person name="Boukhgalter B."/>
            <person name="Bourzgui I."/>
            <person name="Brown A."/>
            <person name="Cahill P."/>
            <person name="Channer S."/>
            <person name="Cheshatsang Y."/>
            <person name="Chuda L."/>
            <person name="Citroen M."/>
            <person name="Collymore A."/>
            <person name="Cooke P."/>
            <person name="Costello M."/>
            <person name="D'Aco K."/>
            <person name="Daza R."/>
            <person name="De Haan G."/>
            <person name="DeGray S."/>
            <person name="DeMaso C."/>
            <person name="Dhargay N."/>
            <person name="Dooley K."/>
            <person name="Dooley E."/>
            <person name="Doricent M."/>
            <person name="Dorje P."/>
            <person name="Dorjee K."/>
            <person name="Dupes A."/>
            <person name="Elong R."/>
            <person name="Falk J."/>
            <person name="Farina A."/>
            <person name="Faro S."/>
            <person name="Ferguson D."/>
            <person name="Fisher S."/>
            <person name="Foley C.D."/>
            <person name="Franke A."/>
            <person name="Friedrich D."/>
            <person name="Gadbois L."/>
            <person name="Gearin G."/>
            <person name="Gearin C.R."/>
            <person name="Giannoukos G."/>
            <person name="Goode T."/>
            <person name="Graham J."/>
            <person name="Grandbois E."/>
            <person name="Grewal S."/>
            <person name="Gyaltsen K."/>
            <person name="Hafez N."/>
            <person name="Hagos B."/>
            <person name="Hall J."/>
            <person name="Henson C."/>
            <person name="Hollinger A."/>
            <person name="Honan T."/>
            <person name="Huard M.D."/>
            <person name="Hughes L."/>
            <person name="Hurhula B."/>
            <person name="Husby M.E."/>
            <person name="Kamat A."/>
            <person name="Kanga B."/>
            <person name="Kashin S."/>
            <person name="Khazanovich D."/>
            <person name="Kisner P."/>
            <person name="Lance K."/>
            <person name="Lara M."/>
            <person name="Lee W."/>
            <person name="Lennon N."/>
            <person name="Letendre F."/>
            <person name="LeVine R."/>
            <person name="Lipovsky A."/>
            <person name="Liu X."/>
            <person name="Liu J."/>
            <person name="Liu S."/>
            <person name="Lokyitsang T."/>
            <person name="Lokyitsang Y."/>
            <person name="Lubonja R."/>
            <person name="Lui A."/>
            <person name="MacDonald P."/>
            <person name="Magnisalis V."/>
            <person name="Maru K."/>
            <person name="Matthews C."/>
            <person name="McCusker W."/>
            <person name="McDonough S."/>
            <person name="Mehta T."/>
            <person name="Meldrim J."/>
            <person name="Meneus L."/>
            <person name="Mihai O."/>
            <person name="Mihalev A."/>
            <person name="Mihova T."/>
            <person name="Mittelman R."/>
            <person name="Mlenga V."/>
            <person name="Montmayeur A."/>
            <person name="Mulrain L."/>
            <person name="Navidi A."/>
            <person name="Naylor J."/>
            <person name="Negash T."/>
            <person name="Nguyen T."/>
            <person name="Nguyen N."/>
            <person name="Nicol R."/>
            <person name="Norbu C."/>
            <person name="Norbu N."/>
            <person name="Novod N."/>
            <person name="O'Neill B."/>
            <person name="Osman S."/>
            <person name="Markiewicz E."/>
            <person name="Oyono O.L."/>
            <person name="Patti C."/>
            <person name="Phunkhang P."/>
            <person name="Pierre F."/>
            <person name="Priest M."/>
            <person name="Raghuraman S."/>
            <person name="Rege F."/>
            <person name="Reyes R."/>
            <person name="Rise C."/>
            <person name="Rogov P."/>
            <person name="Ross K."/>
            <person name="Ryan E."/>
            <person name="Settipalli S."/>
            <person name="Shea T."/>
            <person name="Sherpa N."/>
            <person name="Shi L."/>
            <person name="Shih D."/>
            <person name="Sparrow T."/>
            <person name="Spaulding J."/>
            <person name="Stalker J."/>
            <person name="Stange-Thomann N."/>
            <person name="Stavropoulos S."/>
            <person name="Stone C."/>
            <person name="Strader C."/>
            <person name="Tesfaye S."/>
            <person name="Thomson T."/>
            <person name="Thoulutsang Y."/>
            <person name="Thoulutsang D."/>
            <person name="Topham K."/>
            <person name="Topping I."/>
            <person name="Tsamla T."/>
            <person name="Vassiliev H."/>
            <person name="Vo A."/>
            <person name="Wangchuk T."/>
            <person name="Wangdi T."/>
            <person name="Weiand M."/>
            <person name="Wilkinson J."/>
            <person name="Wilson A."/>
            <person name="Yadav S."/>
            <person name="Young G."/>
            <person name="Yu Q."/>
            <person name="Zembek L."/>
            <person name="Zhong D."/>
            <person name="Zimmer A."/>
            <person name="Zwirko Z."/>
            <person name="Jaffe D.B."/>
            <person name="Alvarez P."/>
            <person name="Brockman W."/>
            <person name="Butler J."/>
            <person name="Chin C."/>
            <person name="Gnerre S."/>
            <person name="Grabherr M."/>
            <person name="Kleber M."/>
            <person name="Mauceli E."/>
            <person name="MacCallum I."/>
        </authorList>
    </citation>
    <scope>NUCLEOTIDE SEQUENCE [LARGE SCALE GENOMIC DNA]</scope>
    <source>
        <strain evidence="2">MSH-3 / Tucson 14011-0111.49</strain>
    </source>
</reference>
<dbReference type="OMA" id="IVEEMIY"/>
<dbReference type="EMBL" id="CH479209">
    <property type="protein sequence ID" value="EDW32659.1"/>
    <property type="molecule type" value="Genomic_DNA"/>
</dbReference>
<sequence length="93" mass="10993">MCIPKFARGSNAPREGNQSTLQTAIRTAEMYQQLLREMQRPSSLMDIVEEMIYRRLAYGDKMYLLSRVLEELLTSKNLGYLRLRRGLWSPWNH</sequence>
<evidence type="ECO:0000313" key="1">
    <source>
        <dbReference type="EMBL" id="EDW32659.1"/>
    </source>
</evidence>
<protein>
    <submittedName>
        <fullName evidence="1">GL18270</fullName>
    </submittedName>
</protein>
<accession>B4H4P7</accession>
<dbReference type="AlphaFoldDB" id="B4H4P7"/>
<dbReference type="Proteomes" id="UP000008744">
    <property type="component" value="Unassembled WGS sequence"/>
</dbReference>
<keyword evidence="2" id="KW-1185">Reference proteome</keyword>
<name>B4H4P7_DROPE</name>
<dbReference type="HOGENOM" id="CLU_2401999_0_0_1"/>
<gene>
    <name evidence="1" type="primary">Dper\GL18270</name>
    <name evidence="1" type="ORF">Dper_GL18270</name>
</gene>
<evidence type="ECO:0000313" key="2">
    <source>
        <dbReference type="Proteomes" id="UP000008744"/>
    </source>
</evidence>
<proteinExistence type="predicted"/>
<organism evidence="2">
    <name type="scientific">Drosophila persimilis</name>
    <name type="common">Fruit fly</name>
    <dbReference type="NCBI Taxonomy" id="7234"/>
    <lineage>
        <taxon>Eukaryota</taxon>
        <taxon>Metazoa</taxon>
        <taxon>Ecdysozoa</taxon>
        <taxon>Arthropoda</taxon>
        <taxon>Hexapoda</taxon>
        <taxon>Insecta</taxon>
        <taxon>Pterygota</taxon>
        <taxon>Neoptera</taxon>
        <taxon>Endopterygota</taxon>
        <taxon>Diptera</taxon>
        <taxon>Brachycera</taxon>
        <taxon>Muscomorpha</taxon>
        <taxon>Ephydroidea</taxon>
        <taxon>Drosophilidae</taxon>
        <taxon>Drosophila</taxon>
        <taxon>Sophophora</taxon>
    </lineage>
</organism>